<evidence type="ECO:0000256" key="2">
    <source>
        <dbReference type="ARBA" id="ARBA00009854"/>
    </source>
</evidence>
<comment type="subcellular location">
    <subcellularLocation>
        <location evidence="1">Cell membrane</location>
        <topology evidence="1">Multi-pass membrane protein</topology>
    </subcellularLocation>
</comment>
<comment type="similarity">
    <text evidence="2">Belongs to the AAE transporter (TC 2.A.81) family.</text>
</comment>
<evidence type="ECO:0000256" key="4">
    <source>
        <dbReference type="ARBA" id="ARBA00022475"/>
    </source>
</evidence>
<gene>
    <name evidence="10" type="ORF">GCM10011612_02360</name>
</gene>
<evidence type="ECO:0000313" key="11">
    <source>
        <dbReference type="Proteomes" id="UP000614239"/>
    </source>
</evidence>
<feature type="domain" description="RCK C-terminal" evidence="9">
    <location>
        <begin position="279"/>
        <end position="363"/>
    </location>
</feature>
<dbReference type="NCBIfam" id="TIGR01625">
    <property type="entry name" value="YidE_YbjL_dupl"/>
    <property type="match status" value="1"/>
</dbReference>
<dbReference type="Gene3D" id="3.30.70.1450">
    <property type="entry name" value="Regulator of K+ conductance, C-terminal domain"/>
    <property type="match status" value="1"/>
</dbReference>
<protein>
    <submittedName>
        <fullName evidence="10">Transporter</fullName>
    </submittedName>
</protein>
<evidence type="ECO:0000313" key="10">
    <source>
        <dbReference type="EMBL" id="GGO95164.1"/>
    </source>
</evidence>
<dbReference type="Proteomes" id="UP000614239">
    <property type="component" value="Unassembled WGS sequence"/>
</dbReference>
<feature type="transmembrane region" description="Helical" evidence="8">
    <location>
        <begin position="397"/>
        <end position="417"/>
    </location>
</feature>
<feature type="transmembrane region" description="Helical" evidence="8">
    <location>
        <begin position="57"/>
        <end position="74"/>
    </location>
</feature>
<keyword evidence="4" id="KW-1003">Cell membrane</keyword>
<evidence type="ECO:0000259" key="9">
    <source>
        <dbReference type="PROSITE" id="PS51202"/>
    </source>
</evidence>
<dbReference type="GO" id="GO:0005886">
    <property type="term" value="C:plasma membrane"/>
    <property type="evidence" value="ECO:0007669"/>
    <property type="project" value="UniProtKB-SubCell"/>
</dbReference>
<proteinExistence type="inferred from homology"/>
<dbReference type="InterPro" id="IPR006512">
    <property type="entry name" value="YidE_YbjL"/>
</dbReference>
<keyword evidence="7 8" id="KW-0472">Membrane</keyword>
<comment type="caution">
    <text evidence="10">The sequence shown here is derived from an EMBL/GenBank/DDBJ whole genome shotgun (WGS) entry which is preliminary data.</text>
</comment>
<evidence type="ECO:0000256" key="1">
    <source>
        <dbReference type="ARBA" id="ARBA00004651"/>
    </source>
</evidence>
<feature type="transmembrane region" description="Helical" evidence="8">
    <location>
        <begin position="466"/>
        <end position="486"/>
    </location>
</feature>
<dbReference type="InterPro" id="IPR050144">
    <property type="entry name" value="AAE_transporter"/>
</dbReference>
<feature type="transmembrane region" description="Helical" evidence="8">
    <location>
        <begin position="438"/>
        <end position="460"/>
    </location>
</feature>
<dbReference type="SUPFAM" id="SSF116726">
    <property type="entry name" value="TrkA C-terminal domain-like"/>
    <property type="match status" value="2"/>
</dbReference>
<evidence type="ECO:0000256" key="6">
    <source>
        <dbReference type="ARBA" id="ARBA00022989"/>
    </source>
</evidence>
<accession>A0A8H9H7C3</accession>
<dbReference type="Pfam" id="PF02080">
    <property type="entry name" value="TrkA_C"/>
    <property type="match status" value="1"/>
</dbReference>
<evidence type="ECO:0000256" key="3">
    <source>
        <dbReference type="ARBA" id="ARBA00022448"/>
    </source>
</evidence>
<dbReference type="PANTHER" id="PTHR30445:SF3">
    <property type="entry name" value="TRANSPORT PROTEIN YIDE-RELATED"/>
    <property type="match status" value="1"/>
</dbReference>
<feature type="transmembrane region" description="Helical" evidence="8">
    <location>
        <begin position="373"/>
        <end position="391"/>
    </location>
</feature>
<reference evidence="10" key="2">
    <citation type="submission" date="2020-09" db="EMBL/GenBank/DDBJ databases">
        <authorList>
            <person name="Sun Q."/>
            <person name="Zhou Y."/>
        </authorList>
    </citation>
    <scope>NUCLEOTIDE SEQUENCE</scope>
    <source>
        <strain evidence="10">CGMCC 4.7372</strain>
    </source>
</reference>
<keyword evidence="5 8" id="KW-0812">Transmembrane</keyword>
<dbReference type="PROSITE" id="PS51202">
    <property type="entry name" value="RCK_C"/>
    <property type="match status" value="1"/>
</dbReference>
<reference evidence="10" key="1">
    <citation type="journal article" date="2014" name="Int. J. Syst. Evol. Microbiol.">
        <title>Complete genome sequence of Corynebacterium casei LMG S-19264T (=DSM 44701T), isolated from a smear-ripened cheese.</title>
        <authorList>
            <consortium name="US DOE Joint Genome Institute (JGI-PGF)"/>
            <person name="Walter F."/>
            <person name="Albersmeier A."/>
            <person name="Kalinowski J."/>
            <person name="Ruckert C."/>
        </authorList>
    </citation>
    <scope>NUCLEOTIDE SEQUENCE</scope>
    <source>
        <strain evidence="10">CGMCC 4.7372</strain>
    </source>
</reference>
<name>A0A8H9H7C3_9ACTO</name>
<dbReference type="PANTHER" id="PTHR30445">
    <property type="entry name" value="K(+)_H(+) ANTIPORTER SUBUNIT KHTT"/>
    <property type="match status" value="1"/>
</dbReference>
<keyword evidence="3" id="KW-0813">Transport</keyword>
<dbReference type="EMBL" id="BMNJ01000001">
    <property type="protein sequence ID" value="GGO95164.1"/>
    <property type="molecule type" value="Genomic_DNA"/>
</dbReference>
<dbReference type="Pfam" id="PF06826">
    <property type="entry name" value="Asp-Al_Ex"/>
    <property type="match status" value="2"/>
</dbReference>
<evidence type="ECO:0000256" key="8">
    <source>
        <dbReference type="SAM" id="Phobius"/>
    </source>
</evidence>
<feature type="transmembrane region" description="Helical" evidence="8">
    <location>
        <begin position="526"/>
        <end position="546"/>
    </location>
</feature>
<keyword evidence="6 8" id="KW-1133">Transmembrane helix</keyword>
<evidence type="ECO:0000256" key="7">
    <source>
        <dbReference type="ARBA" id="ARBA00023136"/>
    </source>
</evidence>
<dbReference type="GO" id="GO:0006813">
    <property type="term" value="P:potassium ion transport"/>
    <property type="evidence" value="ECO:0007669"/>
    <property type="project" value="InterPro"/>
</dbReference>
<evidence type="ECO:0000256" key="5">
    <source>
        <dbReference type="ARBA" id="ARBA00022692"/>
    </source>
</evidence>
<dbReference type="AlphaFoldDB" id="A0A8H9H7C3"/>
<feature type="transmembrane region" description="Helical" evidence="8">
    <location>
        <begin position="86"/>
        <end position="106"/>
    </location>
</feature>
<feature type="transmembrane region" description="Helical" evidence="8">
    <location>
        <begin position="113"/>
        <end position="133"/>
    </location>
</feature>
<dbReference type="InterPro" id="IPR036721">
    <property type="entry name" value="RCK_C_sf"/>
</dbReference>
<dbReference type="InterPro" id="IPR006037">
    <property type="entry name" value="RCK_C"/>
</dbReference>
<dbReference type="GO" id="GO:0008324">
    <property type="term" value="F:monoatomic cation transmembrane transporter activity"/>
    <property type="evidence" value="ECO:0007669"/>
    <property type="project" value="InterPro"/>
</dbReference>
<organism evidence="10 11">
    <name type="scientific">Actinomyces gaoshouyii</name>
    <dbReference type="NCBI Taxonomy" id="1960083"/>
    <lineage>
        <taxon>Bacteria</taxon>
        <taxon>Bacillati</taxon>
        <taxon>Actinomycetota</taxon>
        <taxon>Actinomycetes</taxon>
        <taxon>Actinomycetales</taxon>
        <taxon>Actinomycetaceae</taxon>
        <taxon>Actinomyces</taxon>
    </lineage>
</organism>
<sequence>MWPTLSDVPGAIHMTYPVAAGLIPEGVIDVLAATPLLTVFLVIGLGTAVGQIPFGPIRFGAAGALFAGLAVGALDPRLGADLGMLRALGLGLFCYTVGLGAGNTFFRNLGRQMPLMALCVVALVAAGAAGAGFSRLTGVTPAMDAGAYAGALTSPVLDAAIEAAGNQEPSIGYAIAYPVGVAVAIIVVAIVIGQRWPGRKDPRPASADGITATSVYVLTRVRLDQMEAFTRAHIRISYLERDGVTRVVDPGEELAPGDKVVVVGAPAAVEEAMHELGTELRSCLAKDRRAVDHRRLTVSSTRVAGRTIAELDMPGRFAGVITRVRRGDLDLLARDDLVLELGDRVLAVVPSERLEEAADWFGDSERKISQIDAFSVGIGMALGVLLGLIAIPLPGGITLKLGVAAGPLLAGMILGRLGRTGPFLWGLPHAANATIRQLGLLFFLAAIGLASGPQFAAAAFSSTGMAVGGLAAIVVVVSAVVLLTGARFAGLSAVRAAGGLAGLVGQPAILSYALSRSDDVRIEAGYATLFALAIVVKIVMVQILAAL</sequence>
<keyword evidence="11" id="KW-1185">Reference proteome</keyword>
<feature type="transmembrane region" description="Helical" evidence="8">
    <location>
        <begin position="30"/>
        <end position="50"/>
    </location>
</feature>
<feature type="transmembrane region" description="Helical" evidence="8">
    <location>
        <begin position="171"/>
        <end position="193"/>
    </location>
</feature>